<dbReference type="AlphaFoldDB" id="A0A0C2X7N1"/>
<dbReference type="Proteomes" id="UP000054549">
    <property type="component" value="Unassembled WGS sequence"/>
</dbReference>
<name>A0A0C2X7N1_AMAMK</name>
<accession>A0A0C2X7N1</accession>
<sequence length="175" mass="19371">MMCYYQTAPSTKPSYGQSKRDFVTAQEDALCLQLLLLLGPTLVRPELLSRTSWYSVGFLNGRRPGLVSQPDICTSSQHDKQRGPGRCLVSICNQGMGSVRTVVHPQKHKCDDCASNRAAPPGTAIVAPLDPMRDLWVLRVRFSTSEEQLTFFNSALSKEVPSAEPESQVYALRDP</sequence>
<evidence type="ECO:0000313" key="1">
    <source>
        <dbReference type="EMBL" id="KIL70352.1"/>
    </source>
</evidence>
<dbReference type="InParanoid" id="A0A0C2X7N1"/>
<gene>
    <name evidence="1" type="ORF">M378DRAFT_156472</name>
</gene>
<evidence type="ECO:0000313" key="2">
    <source>
        <dbReference type="Proteomes" id="UP000054549"/>
    </source>
</evidence>
<dbReference type="EMBL" id="KN818224">
    <property type="protein sequence ID" value="KIL70352.1"/>
    <property type="molecule type" value="Genomic_DNA"/>
</dbReference>
<proteinExistence type="predicted"/>
<keyword evidence="2" id="KW-1185">Reference proteome</keyword>
<reference evidence="1 2" key="1">
    <citation type="submission" date="2014-04" db="EMBL/GenBank/DDBJ databases">
        <title>Evolutionary Origins and Diversification of the Mycorrhizal Mutualists.</title>
        <authorList>
            <consortium name="DOE Joint Genome Institute"/>
            <consortium name="Mycorrhizal Genomics Consortium"/>
            <person name="Kohler A."/>
            <person name="Kuo A."/>
            <person name="Nagy L.G."/>
            <person name="Floudas D."/>
            <person name="Copeland A."/>
            <person name="Barry K.W."/>
            <person name="Cichocki N."/>
            <person name="Veneault-Fourrey C."/>
            <person name="LaButti K."/>
            <person name="Lindquist E.A."/>
            <person name="Lipzen A."/>
            <person name="Lundell T."/>
            <person name="Morin E."/>
            <person name="Murat C."/>
            <person name="Riley R."/>
            <person name="Ohm R."/>
            <person name="Sun H."/>
            <person name="Tunlid A."/>
            <person name="Henrissat B."/>
            <person name="Grigoriev I.V."/>
            <person name="Hibbett D.S."/>
            <person name="Martin F."/>
        </authorList>
    </citation>
    <scope>NUCLEOTIDE SEQUENCE [LARGE SCALE GENOMIC DNA]</scope>
    <source>
        <strain evidence="1 2">Koide BX008</strain>
    </source>
</reference>
<dbReference type="HOGENOM" id="CLU_1532135_0_0_1"/>
<organism evidence="1 2">
    <name type="scientific">Amanita muscaria (strain Koide BX008)</name>
    <dbReference type="NCBI Taxonomy" id="946122"/>
    <lineage>
        <taxon>Eukaryota</taxon>
        <taxon>Fungi</taxon>
        <taxon>Dikarya</taxon>
        <taxon>Basidiomycota</taxon>
        <taxon>Agaricomycotina</taxon>
        <taxon>Agaricomycetes</taxon>
        <taxon>Agaricomycetidae</taxon>
        <taxon>Agaricales</taxon>
        <taxon>Pluteineae</taxon>
        <taxon>Amanitaceae</taxon>
        <taxon>Amanita</taxon>
    </lineage>
</organism>
<protein>
    <submittedName>
        <fullName evidence="1">Uncharacterized protein</fullName>
    </submittedName>
</protein>